<dbReference type="Gene3D" id="3.30.200.20">
    <property type="entry name" value="Phosphorylase Kinase, domain 1"/>
    <property type="match status" value="1"/>
</dbReference>
<reference evidence="23" key="1">
    <citation type="submission" date="2015-09" db="EMBL/GenBank/DDBJ databases">
        <title>A Lectin Receptor-like Kinase from Antarctic Moss Enhances Tolerance to Cold-stress but Sensitive to Salt and ABA treatment.</title>
        <authorList>
            <person name="Liu S."/>
            <person name="Zhang P."/>
            <person name="Wang J."/>
            <person name="Wang T."/>
        </authorList>
    </citation>
    <scope>NUCLEOTIDE SEQUENCE</scope>
    <source>
        <strain evidence="23">Antarctic moss No.L</strain>
    </source>
</reference>
<keyword evidence="8 17" id="KW-0418">Kinase</keyword>
<dbReference type="EC" id="2.7.11.1" evidence="17"/>
<feature type="domain" description="Protein kinase" evidence="20">
    <location>
        <begin position="533"/>
        <end position="843"/>
    </location>
</feature>
<dbReference type="InterPro" id="IPR000719">
    <property type="entry name" value="Prot_kinase_dom"/>
</dbReference>
<dbReference type="GO" id="GO:0030246">
    <property type="term" value="F:carbohydrate binding"/>
    <property type="evidence" value="ECO:0007669"/>
    <property type="project" value="UniProtKB-KW"/>
</dbReference>
<dbReference type="FunFam" id="3.30.200.20:FF:000059">
    <property type="entry name" value="S-receptor-like serine/threonine-protein kinase"/>
    <property type="match status" value="1"/>
</dbReference>
<evidence type="ECO:0000259" key="22">
    <source>
        <dbReference type="PROSITE" id="PS50927"/>
    </source>
</evidence>
<feature type="domain" description="Bulb-type lectin" evidence="22">
    <location>
        <begin position="46"/>
        <end position="182"/>
    </location>
</feature>
<evidence type="ECO:0000256" key="13">
    <source>
        <dbReference type="ARBA" id="ARBA00023170"/>
    </source>
</evidence>
<evidence type="ECO:0000256" key="14">
    <source>
        <dbReference type="ARBA" id="ARBA00023180"/>
    </source>
</evidence>
<dbReference type="PROSITE" id="PS00107">
    <property type="entry name" value="PROTEIN_KINASE_ATP"/>
    <property type="match status" value="1"/>
</dbReference>
<dbReference type="PIRSF" id="PIRSF000641">
    <property type="entry name" value="SRK"/>
    <property type="match status" value="1"/>
</dbReference>
<keyword evidence="5" id="KW-0812">Transmembrane</keyword>
<keyword evidence="9 17" id="KW-0067">ATP-binding</keyword>
<dbReference type="InterPro" id="IPR000742">
    <property type="entry name" value="EGF"/>
</dbReference>
<comment type="catalytic activity">
    <reaction evidence="15 17">
        <text>L-threonyl-[protein] + ATP = O-phospho-L-threonyl-[protein] + ADP + H(+)</text>
        <dbReference type="Rhea" id="RHEA:46608"/>
        <dbReference type="Rhea" id="RHEA-COMP:11060"/>
        <dbReference type="Rhea" id="RHEA-COMP:11605"/>
        <dbReference type="ChEBI" id="CHEBI:15378"/>
        <dbReference type="ChEBI" id="CHEBI:30013"/>
        <dbReference type="ChEBI" id="CHEBI:30616"/>
        <dbReference type="ChEBI" id="CHEBI:61977"/>
        <dbReference type="ChEBI" id="CHEBI:456216"/>
        <dbReference type="EC" id="2.7.11.1"/>
    </reaction>
</comment>
<evidence type="ECO:0000256" key="6">
    <source>
        <dbReference type="ARBA" id="ARBA00022729"/>
    </source>
</evidence>
<keyword evidence="13 23" id="KW-0675">Receptor</keyword>
<keyword evidence="14" id="KW-0325">Glycoprotein</keyword>
<keyword evidence="6" id="KW-0732">Signal</keyword>
<evidence type="ECO:0000256" key="19">
    <source>
        <dbReference type="PROSITE-ProRule" id="PRU10141"/>
    </source>
</evidence>
<dbReference type="EMBL" id="KT734736">
    <property type="protein sequence ID" value="AMH40479.1"/>
    <property type="molecule type" value="mRNA"/>
</dbReference>
<evidence type="ECO:0000256" key="15">
    <source>
        <dbReference type="ARBA" id="ARBA00047899"/>
    </source>
</evidence>
<dbReference type="CDD" id="cd00053">
    <property type="entry name" value="EGF"/>
    <property type="match status" value="1"/>
</dbReference>
<organism evidence="23">
    <name type="scientific">Pohlia nutans</name>
    <dbReference type="NCBI Taxonomy" id="140635"/>
    <lineage>
        <taxon>Eukaryota</taxon>
        <taxon>Viridiplantae</taxon>
        <taxon>Streptophyta</taxon>
        <taxon>Embryophyta</taxon>
        <taxon>Bryophyta</taxon>
        <taxon>Bryophytina</taxon>
        <taxon>Bryopsida</taxon>
        <taxon>Bryidae</taxon>
        <taxon>Bryanae</taxon>
        <taxon>Bryales</taxon>
        <taxon>Mniaceae</taxon>
        <taxon>Pohlia</taxon>
    </lineage>
</organism>
<dbReference type="PANTHER" id="PTHR47974:SF9">
    <property type="entry name" value="RECEPTOR-LIKE SERINE_THREONINE-PROTEIN KINASE"/>
    <property type="match status" value="1"/>
</dbReference>
<dbReference type="Gene3D" id="2.90.10.10">
    <property type="entry name" value="Bulb-type lectin domain"/>
    <property type="match status" value="1"/>
</dbReference>
<accession>A0A125SL78</accession>
<dbReference type="Pfam" id="PF00954">
    <property type="entry name" value="S_locus_glycop"/>
    <property type="match status" value="1"/>
</dbReference>
<dbReference type="SMART" id="SM00108">
    <property type="entry name" value="B_lectin"/>
    <property type="match status" value="1"/>
</dbReference>
<evidence type="ECO:0000256" key="18">
    <source>
        <dbReference type="PROSITE-ProRule" id="PRU00076"/>
    </source>
</evidence>
<evidence type="ECO:0000256" key="16">
    <source>
        <dbReference type="ARBA" id="ARBA00048679"/>
    </source>
</evidence>
<dbReference type="GO" id="GO:0016020">
    <property type="term" value="C:membrane"/>
    <property type="evidence" value="ECO:0007669"/>
    <property type="project" value="UniProtKB-SubCell"/>
</dbReference>
<dbReference type="Pfam" id="PF00069">
    <property type="entry name" value="Pkinase"/>
    <property type="match status" value="1"/>
</dbReference>
<comment type="similarity">
    <text evidence="17">Belongs to the protein kinase superfamily. Ser/Thr protein kinase family.</text>
</comment>
<dbReference type="InterPro" id="IPR024171">
    <property type="entry name" value="SRK-like_kinase"/>
</dbReference>
<evidence type="ECO:0000256" key="17">
    <source>
        <dbReference type="PIRNR" id="PIRNR000641"/>
    </source>
</evidence>
<dbReference type="PROSITE" id="PS50927">
    <property type="entry name" value="BULB_LECTIN"/>
    <property type="match status" value="1"/>
</dbReference>
<feature type="binding site" evidence="19">
    <location>
        <position position="561"/>
    </location>
    <ligand>
        <name>ATP</name>
        <dbReference type="ChEBI" id="CHEBI:30616"/>
    </ligand>
</feature>
<keyword evidence="7 17" id="KW-0547">Nucleotide-binding</keyword>
<dbReference type="CDD" id="cd14066">
    <property type="entry name" value="STKc_IRAK"/>
    <property type="match status" value="1"/>
</dbReference>
<evidence type="ECO:0000313" key="23">
    <source>
        <dbReference type="EMBL" id="AMH40479.1"/>
    </source>
</evidence>
<evidence type="ECO:0000256" key="8">
    <source>
        <dbReference type="ARBA" id="ARBA00022777"/>
    </source>
</evidence>
<dbReference type="GO" id="GO:0005524">
    <property type="term" value="F:ATP binding"/>
    <property type="evidence" value="ECO:0007669"/>
    <property type="project" value="UniProtKB-UniRule"/>
</dbReference>
<name>A0A125SL78_9BRYO</name>
<evidence type="ECO:0000256" key="9">
    <source>
        <dbReference type="ARBA" id="ARBA00022840"/>
    </source>
</evidence>
<evidence type="ECO:0000259" key="20">
    <source>
        <dbReference type="PROSITE" id="PS50011"/>
    </source>
</evidence>
<evidence type="ECO:0000256" key="1">
    <source>
        <dbReference type="ARBA" id="ARBA00004479"/>
    </source>
</evidence>
<dbReference type="Gene3D" id="2.90.10.30">
    <property type="match status" value="1"/>
</dbReference>
<dbReference type="SUPFAM" id="SSF56112">
    <property type="entry name" value="Protein kinase-like (PK-like)"/>
    <property type="match status" value="1"/>
</dbReference>
<dbReference type="Gene3D" id="1.10.510.10">
    <property type="entry name" value="Transferase(Phosphotransferase) domain 1"/>
    <property type="match status" value="1"/>
</dbReference>
<evidence type="ECO:0000256" key="3">
    <source>
        <dbReference type="ARBA" id="ARBA00022536"/>
    </source>
</evidence>
<dbReference type="InterPro" id="IPR000858">
    <property type="entry name" value="S_locus_glycoprot_dom"/>
</dbReference>
<feature type="domain" description="EGF-like" evidence="21">
    <location>
        <begin position="309"/>
        <end position="346"/>
    </location>
</feature>
<dbReference type="InterPro" id="IPR036426">
    <property type="entry name" value="Bulb-type_lectin_dom_sf"/>
</dbReference>
<dbReference type="PANTHER" id="PTHR47974">
    <property type="entry name" value="OS07G0415500 PROTEIN"/>
    <property type="match status" value="1"/>
</dbReference>
<keyword evidence="12" id="KW-1015">Disulfide bond</keyword>
<sequence>MREKQEYATEMNKNALQLMNAVQLCLKLIVVFSLWLRATQLVGCQQSSNGTQATIPLGESLVAGDLNRTAWVSSPHGNFSFGFYAIDSGEAPVSYKLGIWYTQLPVQTIVWGLVENDGPFGAGATITLTTNGSLELHSSDASQGLMWSSNTGGLGVSGATLSDSGNFILLNNTGENLWQSWDSPSDTLLPGQTLPQGKALTAMVSPFISSADVSPYTLSFKADIANLVLYFNKTTVYWSSGTPSDASRVYFDALGNFQLLNSSGVTTSYRSRDYGAGPLRRVMLTSSGNLETLSWNDAASNWIATWEAFANECEIYGWCGKNGLCAYSETGPVCSCLPGYQFINPKSPRQGCSVMMDLNCTAGLKTVTLENTFALDFTSDYLQNSANSESCASMCLVDVGTGGTACVVSTLENEGSAYCKLKRTQFFSAYRSPFIPAQSFVKLCVDQEVTLDPLSLGTGSDNSRNSTGLVVALACVSALAGFFLLLLARPYLNVGKKATALGRSLRRPPSPTPDYVPGAAVRLPYRALQKATKNFSERLGSGGFGTVYKGVLENGTIVAVKQLEDVVEQGEREFRTEVSVIGSTHHVNLVHLHGYCTEKAHRLLVYEYLSNGSLDHYLVQGGDATTTSSSSLSSGSTASNAIQPRMILDWKTRFSIALGTARGIMYLHEECRECVVHCDIKPENILLDESFCPKVSDFGLAKLLGLRGRERHITTIRGTRGYLAPEWGSNLPLTAKADVYSYGMVLLELVVGRRALDATAGDAERVRFPTWVYREMISGSLVRSFKEQARNLGHKVDLNQVERTIFTAFWCIQDEPSARPNMGKVVQMLEGIVSIDPPPEPFTIRKL</sequence>
<dbReference type="InterPro" id="IPR017441">
    <property type="entry name" value="Protein_kinase_ATP_BS"/>
</dbReference>
<comment type="caution">
    <text evidence="18">Lacks conserved residue(s) required for the propagation of feature annotation.</text>
</comment>
<keyword evidence="11" id="KW-0472">Membrane</keyword>
<evidence type="ECO:0000256" key="12">
    <source>
        <dbReference type="ARBA" id="ARBA00023157"/>
    </source>
</evidence>
<evidence type="ECO:0000256" key="2">
    <source>
        <dbReference type="ARBA" id="ARBA00022527"/>
    </source>
</evidence>
<comment type="catalytic activity">
    <reaction evidence="16 17">
        <text>L-seryl-[protein] + ATP = O-phospho-L-seryl-[protein] + ADP + H(+)</text>
        <dbReference type="Rhea" id="RHEA:17989"/>
        <dbReference type="Rhea" id="RHEA-COMP:9863"/>
        <dbReference type="Rhea" id="RHEA-COMP:11604"/>
        <dbReference type="ChEBI" id="CHEBI:15378"/>
        <dbReference type="ChEBI" id="CHEBI:29999"/>
        <dbReference type="ChEBI" id="CHEBI:30616"/>
        <dbReference type="ChEBI" id="CHEBI:83421"/>
        <dbReference type="ChEBI" id="CHEBI:456216"/>
        <dbReference type="EC" id="2.7.11.1"/>
    </reaction>
</comment>
<evidence type="ECO:0000256" key="7">
    <source>
        <dbReference type="ARBA" id="ARBA00022741"/>
    </source>
</evidence>
<proteinExistence type="evidence at transcript level"/>
<dbReference type="InterPro" id="IPR008271">
    <property type="entry name" value="Ser/Thr_kinase_AS"/>
</dbReference>
<comment type="subcellular location">
    <subcellularLocation>
        <location evidence="1">Membrane</location>
        <topology evidence="1">Single-pass type I membrane protein</topology>
    </subcellularLocation>
</comment>
<evidence type="ECO:0000256" key="11">
    <source>
        <dbReference type="ARBA" id="ARBA00023136"/>
    </source>
</evidence>
<dbReference type="SMART" id="SM00220">
    <property type="entry name" value="S_TKc"/>
    <property type="match status" value="1"/>
</dbReference>
<dbReference type="AlphaFoldDB" id="A0A125SL78"/>
<keyword evidence="10" id="KW-1133">Transmembrane helix</keyword>
<dbReference type="PROSITE" id="PS50026">
    <property type="entry name" value="EGF_3"/>
    <property type="match status" value="1"/>
</dbReference>
<dbReference type="SUPFAM" id="SSF51110">
    <property type="entry name" value="alpha-D-mannose-specific plant lectins"/>
    <property type="match status" value="2"/>
</dbReference>
<evidence type="ECO:0000256" key="10">
    <source>
        <dbReference type="ARBA" id="ARBA00022989"/>
    </source>
</evidence>
<dbReference type="FunFam" id="1.10.510.10:FF:000384">
    <property type="entry name" value="G-type lectin S-receptor-like serine/threonine-protein kinase"/>
    <property type="match status" value="1"/>
</dbReference>
<keyword evidence="4 17" id="KW-0808">Transferase</keyword>
<evidence type="ECO:0000256" key="5">
    <source>
        <dbReference type="ARBA" id="ARBA00022692"/>
    </source>
</evidence>
<dbReference type="Pfam" id="PF01453">
    <property type="entry name" value="B_lectin"/>
    <property type="match status" value="1"/>
</dbReference>
<dbReference type="GO" id="GO:0106310">
    <property type="term" value="F:protein serine kinase activity"/>
    <property type="evidence" value="ECO:0007669"/>
    <property type="project" value="RHEA"/>
</dbReference>
<dbReference type="InterPro" id="IPR011009">
    <property type="entry name" value="Kinase-like_dom_sf"/>
</dbReference>
<keyword evidence="2 17" id="KW-0723">Serine/threonine-protein kinase</keyword>
<keyword evidence="3 18" id="KW-0245">EGF-like domain</keyword>
<dbReference type="PROSITE" id="PS00108">
    <property type="entry name" value="PROTEIN_KINASE_ST"/>
    <property type="match status" value="1"/>
</dbReference>
<evidence type="ECO:0000256" key="4">
    <source>
        <dbReference type="ARBA" id="ARBA00022679"/>
    </source>
</evidence>
<keyword evidence="23" id="KW-0430">Lectin</keyword>
<evidence type="ECO:0000259" key="21">
    <source>
        <dbReference type="PROSITE" id="PS50026"/>
    </source>
</evidence>
<dbReference type="InterPro" id="IPR001480">
    <property type="entry name" value="Bulb-type_lectin_dom"/>
</dbReference>
<dbReference type="PROSITE" id="PS50011">
    <property type="entry name" value="PROTEIN_KINASE_DOM"/>
    <property type="match status" value="1"/>
</dbReference>
<dbReference type="GO" id="GO:0048544">
    <property type="term" value="P:recognition of pollen"/>
    <property type="evidence" value="ECO:0007669"/>
    <property type="project" value="InterPro"/>
</dbReference>
<protein>
    <recommendedName>
        <fullName evidence="17">Receptor-like serine/threonine-protein kinase</fullName>
        <ecNumber evidence="17">2.7.11.1</ecNumber>
    </recommendedName>
</protein>
<gene>
    <name evidence="23" type="primary">LecRLK7</name>
</gene>
<dbReference type="GO" id="GO:0004674">
    <property type="term" value="F:protein serine/threonine kinase activity"/>
    <property type="evidence" value="ECO:0007669"/>
    <property type="project" value="UniProtKB-KW"/>
</dbReference>